<keyword evidence="4 9" id="KW-0444">Lipid biosynthesis</keyword>
<keyword evidence="3 9" id="KW-0963">Cytoplasm</keyword>
<evidence type="ECO:0000256" key="1">
    <source>
        <dbReference type="ARBA" id="ARBA00004496"/>
    </source>
</evidence>
<reference evidence="10 11" key="1">
    <citation type="submission" date="2006-08" db="EMBL/GenBank/DDBJ databases">
        <title>Complete sequence of Maricaulis maris MCS10.</title>
        <authorList>
            <consortium name="US DOE Joint Genome Institute"/>
            <person name="Copeland A."/>
            <person name="Lucas S."/>
            <person name="Lapidus A."/>
            <person name="Barry K."/>
            <person name="Detter J.C."/>
            <person name="Glavina del Rio T."/>
            <person name="Hammon N."/>
            <person name="Israni S."/>
            <person name="Dalin E."/>
            <person name="Tice H."/>
            <person name="Pitluck S."/>
            <person name="Saunders E."/>
            <person name="Brettin T."/>
            <person name="Bruce D."/>
            <person name="Han C."/>
            <person name="Tapia R."/>
            <person name="Gilna P."/>
            <person name="Schmutz J."/>
            <person name="Larimer F."/>
            <person name="Land M."/>
            <person name="Hauser L."/>
            <person name="Kyrpides N."/>
            <person name="Mikhailova N."/>
            <person name="Viollier P."/>
            <person name="Stephens C."/>
            <person name="Richardson P."/>
        </authorList>
    </citation>
    <scope>NUCLEOTIDE SEQUENCE [LARGE SCALE GENOMIC DNA]</scope>
    <source>
        <strain evidence="10 11">MCS10</strain>
    </source>
</reference>
<dbReference type="NCBIfam" id="NF000582">
    <property type="entry name" value="PRK00006.1"/>
    <property type="match status" value="1"/>
</dbReference>
<proteinExistence type="inferred from homology"/>
<dbReference type="STRING" id="394221.Mmar10_1391"/>
<dbReference type="PANTHER" id="PTHR30272">
    <property type="entry name" value="3-HYDROXYACYL-[ACYL-CARRIER-PROTEIN] DEHYDRATASE"/>
    <property type="match status" value="1"/>
</dbReference>
<dbReference type="AlphaFoldDB" id="Q0APV4"/>
<dbReference type="GO" id="GO:0009245">
    <property type="term" value="P:lipid A biosynthetic process"/>
    <property type="evidence" value="ECO:0007669"/>
    <property type="project" value="UniProtKB-UniRule"/>
</dbReference>
<organism evidence="10 11">
    <name type="scientific">Maricaulis maris (strain MCS10)</name>
    <name type="common">Caulobacter maris</name>
    <dbReference type="NCBI Taxonomy" id="394221"/>
    <lineage>
        <taxon>Bacteria</taxon>
        <taxon>Pseudomonadati</taxon>
        <taxon>Pseudomonadota</taxon>
        <taxon>Alphaproteobacteria</taxon>
        <taxon>Maricaulales</taxon>
        <taxon>Maricaulaceae</taxon>
        <taxon>Maricaulis</taxon>
    </lineage>
</organism>
<feature type="active site" evidence="9">
    <location>
        <position position="51"/>
    </location>
</feature>
<dbReference type="NCBIfam" id="TIGR01750">
    <property type="entry name" value="fabZ"/>
    <property type="match status" value="1"/>
</dbReference>
<dbReference type="EMBL" id="CP000449">
    <property type="protein sequence ID" value="ABI65683.1"/>
    <property type="molecule type" value="Genomic_DNA"/>
</dbReference>
<protein>
    <recommendedName>
        <fullName evidence="9">3-hydroxyacyl-[acyl-carrier-protein] dehydratase FabZ</fullName>
        <ecNumber evidence="9">4.2.1.59</ecNumber>
    </recommendedName>
    <alternativeName>
        <fullName evidence="9">(3R)-hydroxymyristoyl-[acyl-carrier-protein] dehydratase</fullName>
        <shortName evidence="9">(3R)-hydroxymyristoyl-ACP dehydrase</shortName>
    </alternativeName>
    <alternativeName>
        <fullName evidence="9">Beta-hydroxyacyl-ACP dehydratase</fullName>
    </alternativeName>
</protein>
<dbReference type="InterPro" id="IPR029069">
    <property type="entry name" value="HotDog_dom_sf"/>
</dbReference>
<dbReference type="Gene3D" id="3.10.129.10">
    <property type="entry name" value="Hotdog Thioesterase"/>
    <property type="match status" value="1"/>
</dbReference>
<dbReference type="KEGG" id="mmr:Mmar10_1391"/>
<dbReference type="PANTHER" id="PTHR30272:SF1">
    <property type="entry name" value="3-HYDROXYACYL-[ACYL-CARRIER-PROTEIN] DEHYDRATASE"/>
    <property type="match status" value="1"/>
</dbReference>
<dbReference type="GO" id="GO:0006633">
    <property type="term" value="P:fatty acid biosynthetic process"/>
    <property type="evidence" value="ECO:0007669"/>
    <property type="project" value="UniProtKB-UniRule"/>
</dbReference>
<evidence type="ECO:0000256" key="9">
    <source>
        <dbReference type="HAMAP-Rule" id="MF_00406"/>
    </source>
</evidence>
<evidence type="ECO:0000256" key="3">
    <source>
        <dbReference type="ARBA" id="ARBA00022490"/>
    </source>
</evidence>
<sequence>MSDRIENAEIQTLLPHRYPFLLIDAAEDYIAGQSIVGIKGVTANEPFFPGHFPGNPVMPGVLMIEAMAQAGAVLMYKTLGASPDSATVFFMGADKVRFRAPVRPGMMLRMPVTVTAARHGVFKFKGEVWADGKRAVQAEFSAKAIENI</sequence>
<comment type="subcellular location">
    <subcellularLocation>
        <location evidence="1 9">Cytoplasm</location>
    </subcellularLocation>
</comment>
<dbReference type="CDD" id="cd01288">
    <property type="entry name" value="FabZ"/>
    <property type="match status" value="1"/>
</dbReference>
<dbReference type="InterPro" id="IPR013114">
    <property type="entry name" value="FabA_FabZ"/>
</dbReference>
<dbReference type="EC" id="4.2.1.59" evidence="9"/>
<keyword evidence="5 9" id="KW-0441">Lipid A biosynthesis</keyword>
<comment type="catalytic activity">
    <reaction evidence="9">
        <text>a (3R)-hydroxyacyl-[ACP] = a (2E)-enoyl-[ACP] + H2O</text>
        <dbReference type="Rhea" id="RHEA:13097"/>
        <dbReference type="Rhea" id="RHEA-COMP:9925"/>
        <dbReference type="Rhea" id="RHEA-COMP:9945"/>
        <dbReference type="ChEBI" id="CHEBI:15377"/>
        <dbReference type="ChEBI" id="CHEBI:78784"/>
        <dbReference type="ChEBI" id="CHEBI:78827"/>
        <dbReference type="EC" id="4.2.1.59"/>
    </reaction>
</comment>
<dbReference type="Proteomes" id="UP000001964">
    <property type="component" value="Chromosome"/>
</dbReference>
<comment type="function">
    <text evidence="8 9">Involved in unsaturated fatty acids biosynthesis. Catalyzes the dehydration of short chain beta-hydroxyacyl-ACPs and long chain saturated and unsaturated beta-hydroxyacyl-ACPs.</text>
</comment>
<dbReference type="HAMAP" id="MF_00406">
    <property type="entry name" value="FabZ"/>
    <property type="match status" value="1"/>
</dbReference>
<dbReference type="HOGENOM" id="CLU_078912_1_0_5"/>
<comment type="similarity">
    <text evidence="2 9">Belongs to the thioester dehydratase family. FabZ subfamily.</text>
</comment>
<dbReference type="GO" id="GO:0016020">
    <property type="term" value="C:membrane"/>
    <property type="evidence" value="ECO:0007669"/>
    <property type="project" value="GOC"/>
</dbReference>
<evidence type="ECO:0000256" key="4">
    <source>
        <dbReference type="ARBA" id="ARBA00022516"/>
    </source>
</evidence>
<dbReference type="eggNOG" id="COG0764">
    <property type="taxonomic scope" value="Bacteria"/>
</dbReference>
<keyword evidence="11" id="KW-1185">Reference proteome</keyword>
<dbReference type="FunFam" id="3.10.129.10:FF:000001">
    <property type="entry name" value="3-hydroxyacyl-[acyl-carrier-protein] dehydratase FabZ"/>
    <property type="match status" value="1"/>
</dbReference>
<evidence type="ECO:0000256" key="8">
    <source>
        <dbReference type="ARBA" id="ARBA00025049"/>
    </source>
</evidence>
<name>Q0APV4_MARMM</name>
<dbReference type="RefSeq" id="WP_011643330.1">
    <property type="nucleotide sequence ID" value="NC_008347.1"/>
</dbReference>
<evidence type="ECO:0000313" key="11">
    <source>
        <dbReference type="Proteomes" id="UP000001964"/>
    </source>
</evidence>
<keyword evidence="7 9" id="KW-0456">Lyase</keyword>
<accession>Q0APV4</accession>
<evidence type="ECO:0000256" key="2">
    <source>
        <dbReference type="ARBA" id="ARBA00009174"/>
    </source>
</evidence>
<dbReference type="InterPro" id="IPR010084">
    <property type="entry name" value="FabZ"/>
</dbReference>
<evidence type="ECO:0000256" key="7">
    <source>
        <dbReference type="ARBA" id="ARBA00023239"/>
    </source>
</evidence>
<keyword evidence="6 9" id="KW-0443">Lipid metabolism</keyword>
<evidence type="ECO:0000256" key="6">
    <source>
        <dbReference type="ARBA" id="ARBA00023098"/>
    </source>
</evidence>
<gene>
    <name evidence="9" type="primary">fabZ</name>
    <name evidence="10" type="ordered locus">Mmar10_1391</name>
</gene>
<dbReference type="GO" id="GO:0005737">
    <property type="term" value="C:cytoplasm"/>
    <property type="evidence" value="ECO:0007669"/>
    <property type="project" value="UniProtKB-SubCell"/>
</dbReference>
<dbReference type="SUPFAM" id="SSF54637">
    <property type="entry name" value="Thioesterase/thiol ester dehydrase-isomerase"/>
    <property type="match status" value="1"/>
</dbReference>
<dbReference type="GO" id="GO:0019171">
    <property type="term" value="F:(3R)-hydroxyacyl-[acyl-carrier-protein] dehydratase activity"/>
    <property type="evidence" value="ECO:0007669"/>
    <property type="project" value="UniProtKB-EC"/>
</dbReference>
<evidence type="ECO:0000256" key="5">
    <source>
        <dbReference type="ARBA" id="ARBA00022556"/>
    </source>
</evidence>
<dbReference type="Pfam" id="PF07977">
    <property type="entry name" value="FabA"/>
    <property type="match status" value="1"/>
</dbReference>
<evidence type="ECO:0000313" key="10">
    <source>
        <dbReference type="EMBL" id="ABI65683.1"/>
    </source>
</evidence>